<evidence type="ECO:0000313" key="2">
    <source>
        <dbReference type="EMBL" id="MBL3657364.1"/>
    </source>
</evidence>
<dbReference type="EMBL" id="JAESIY010000007">
    <property type="protein sequence ID" value="MBL3657364.1"/>
    <property type="molecule type" value="Genomic_DNA"/>
</dbReference>
<name>A0A937FAP3_9BACT</name>
<dbReference type="RefSeq" id="WP_202245141.1">
    <property type="nucleotide sequence ID" value="NZ_JAESIY010000007.1"/>
</dbReference>
<proteinExistence type="predicted"/>
<evidence type="ECO:0000256" key="1">
    <source>
        <dbReference type="SAM" id="MobiDB-lite"/>
    </source>
</evidence>
<evidence type="ECO:0000313" key="3">
    <source>
        <dbReference type="Proteomes" id="UP000659388"/>
    </source>
</evidence>
<gene>
    <name evidence="2" type="ORF">JL102_14550</name>
</gene>
<feature type="region of interest" description="Disordered" evidence="1">
    <location>
        <begin position="28"/>
        <end position="51"/>
    </location>
</feature>
<sequence>MEINDLYKQHATELSNFVKRNVFVKSLRPTEENSTSPSGTPGGNVLHSDYDHNPLSYEYVYK</sequence>
<comment type="caution">
    <text evidence="2">The sequence shown here is derived from an EMBL/GenBank/DDBJ whole genome shotgun (WGS) entry which is preliminary data.</text>
</comment>
<reference evidence="2" key="1">
    <citation type="submission" date="2021-01" db="EMBL/GenBank/DDBJ databases">
        <title>Fulvivirga kasyanovii gen. nov., sp nov., a novel member of the phylum Bacteroidetes isolated from seawater in a mussel farm.</title>
        <authorList>
            <person name="Zhao L.-H."/>
            <person name="Wang Z.-J."/>
        </authorList>
    </citation>
    <scope>NUCLEOTIDE SEQUENCE</scope>
    <source>
        <strain evidence="2">2943</strain>
    </source>
</reference>
<protein>
    <submittedName>
        <fullName evidence="2">Uncharacterized protein</fullName>
    </submittedName>
</protein>
<organism evidence="2 3">
    <name type="scientific">Fulvivirga sediminis</name>
    <dbReference type="NCBI Taxonomy" id="2803949"/>
    <lineage>
        <taxon>Bacteria</taxon>
        <taxon>Pseudomonadati</taxon>
        <taxon>Bacteroidota</taxon>
        <taxon>Cytophagia</taxon>
        <taxon>Cytophagales</taxon>
        <taxon>Fulvivirgaceae</taxon>
        <taxon>Fulvivirga</taxon>
    </lineage>
</organism>
<dbReference type="Proteomes" id="UP000659388">
    <property type="component" value="Unassembled WGS sequence"/>
</dbReference>
<keyword evidence="3" id="KW-1185">Reference proteome</keyword>
<accession>A0A937FAP3</accession>
<dbReference type="AlphaFoldDB" id="A0A937FAP3"/>